<dbReference type="EMBL" id="JACCFH010000001">
    <property type="protein sequence ID" value="NYG31595.1"/>
    <property type="molecule type" value="Genomic_DNA"/>
</dbReference>
<keyword evidence="2" id="KW-1185">Reference proteome</keyword>
<organism evidence="1 2">
    <name type="scientific">Sphaerotilus montanus</name>
    <dbReference type="NCBI Taxonomy" id="522889"/>
    <lineage>
        <taxon>Bacteria</taxon>
        <taxon>Pseudomonadati</taxon>
        <taxon>Pseudomonadota</taxon>
        <taxon>Betaproteobacteria</taxon>
        <taxon>Burkholderiales</taxon>
        <taxon>Sphaerotilaceae</taxon>
        <taxon>Sphaerotilus</taxon>
    </lineage>
</organism>
<dbReference type="GO" id="GO:0004519">
    <property type="term" value="F:endonuclease activity"/>
    <property type="evidence" value="ECO:0007669"/>
    <property type="project" value="InterPro"/>
</dbReference>
<gene>
    <name evidence="1" type="ORF">BDD16_000581</name>
</gene>
<dbReference type="Proteomes" id="UP000518288">
    <property type="component" value="Unassembled WGS sequence"/>
</dbReference>
<evidence type="ECO:0000313" key="1">
    <source>
        <dbReference type="EMBL" id="NYG31595.1"/>
    </source>
</evidence>
<name>A0A7Y9QXY5_9BURK</name>
<reference evidence="1 2" key="1">
    <citation type="submission" date="2020-07" db="EMBL/GenBank/DDBJ databases">
        <title>Genomic Encyclopedia of Archaeal and Bacterial Type Strains, Phase II (KMG-II): from individual species to whole genera.</title>
        <authorList>
            <person name="Goeker M."/>
        </authorList>
    </citation>
    <scope>NUCLEOTIDE SEQUENCE [LARGE SCALE GENOMIC DNA]</scope>
    <source>
        <strain evidence="1 2">DSM 21226</strain>
    </source>
</reference>
<protein>
    <submittedName>
        <fullName evidence="1">mRNA interferase HigB</fullName>
        <ecNumber evidence="1">3.1.-.-</ecNumber>
    </submittedName>
</protein>
<dbReference type="GO" id="GO:0110001">
    <property type="term" value="C:toxin-antitoxin complex"/>
    <property type="evidence" value="ECO:0007669"/>
    <property type="project" value="InterPro"/>
</dbReference>
<proteinExistence type="predicted"/>
<dbReference type="RefSeq" id="WP_246332449.1">
    <property type="nucleotide sequence ID" value="NZ_CAXYYM010000060.1"/>
</dbReference>
<dbReference type="EC" id="3.1.-.-" evidence="1"/>
<dbReference type="InterPro" id="IPR018669">
    <property type="entry name" value="Toxin_HigB"/>
</dbReference>
<accession>A0A7Y9QXY5</accession>
<dbReference type="AlphaFoldDB" id="A0A7Y9QXY5"/>
<sequence length="96" mass="10966">MPMKLISNKTLREFVVHHPDADNPLRAFRLKIEKGSFARFADLRTAFPGVDKVGDLYVFNIGGNKYRLIASIAYKVKTVWIKAVLTHAEYDQGAWK</sequence>
<dbReference type="GO" id="GO:0003723">
    <property type="term" value="F:RNA binding"/>
    <property type="evidence" value="ECO:0007669"/>
    <property type="project" value="InterPro"/>
</dbReference>
<dbReference type="Pfam" id="PF09907">
    <property type="entry name" value="HigB_toxin"/>
    <property type="match status" value="1"/>
</dbReference>
<dbReference type="GO" id="GO:0016787">
    <property type="term" value="F:hydrolase activity"/>
    <property type="evidence" value="ECO:0007669"/>
    <property type="project" value="UniProtKB-KW"/>
</dbReference>
<keyword evidence="1" id="KW-0378">Hydrolase</keyword>
<comment type="caution">
    <text evidence="1">The sequence shown here is derived from an EMBL/GenBank/DDBJ whole genome shotgun (WGS) entry which is preliminary data.</text>
</comment>
<evidence type="ECO:0000313" key="2">
    <source>
        <dbReference type="Proteomes" id="UP000518288"/>
    </source>
</evidence>